<dbReference type="Pfam" id="PF06422">
    <property type="entry name" value="PDR_CDR"/>
    <property type="match status" value="1"/>
</dbReference>
<dbReference type="CDD" id="cd03232">
    <property type="entry name" value="ABCG_PDR_domain2"/>
    <property type="match status" value="1"/>
</dbReference>
<dbReference type="InterPro" id="IPR034003">
    <property type="entry name" value="ABCG_PDR_2"/>
</dbReference>
<reference evidence="12 13" key="1">
    <citation type="submission" date="2023-01" db="EMBL/GenBank/DDBJ databases">
        <title>Analysis of 21 Apiospora genomes using comparative genomics revels a genus with tremendous synthesis potential of carbohydrate active enzymes and secondary metabolites.</title>
        <authorList>
            <person name="Sorensen T."/>
        </authorList>
    </citation>
    <scope>NUCLEOTIDE SEQUENCE [LARGE SCALE GENOMIC DNA]</scope>
    <source>
        <strain evidence="12 13">CBS 135458</strain>
    </source>
</reference>
<dbReference type="PROSITE" id="PS00211">
    <property type="entry name" value="ABC_TRANSPORTER_1"/>
    <property type="match status" value="1"/>
</dbReference>
<evidence type="ECO:0000256" key="3">
    <source>
        <dbReference type="ARBA" id="ARBA00022448"/>
    </source>
</evidence>
<dbReference type="Gene3D" id="3.40.50.300">
    <property type="entry name" value="P-loop containing nucleotide triphosphate hydrolases"/>
    <property type="match status" value="2"/>
</dbReference>
<evidence type="ECO:0000256" key="5">
    <source>
        <dbReference type="ARBA" id="ARBA00022741"/>
    </source>
</evidence>
<evidence type="ECO:0000313" key="12">
    <source>
        <dbReference type="EMBL" id="KAK8076263.1"/>
    </source>
</evidence>
<feature type="transmembrane region" description="Helical" evidence="10">
    <location>
        <begin position="418"/>
        <end position="445"/>
    </location>
</feature>
<comment type="similarity">
    <text evidence="2">Belongs to the ABC transporter superfamily. ABCG family. PDR (TC 3.A.1.205) subfamily.</text>
</comment>
<keyword evidence="3" id="KW-0813">Transport</keyword>
<evidence type="ECO:0000256" key="7">
    <source>
        <dbReference type="ARBA" id="ARBA00022989"/>
    </source>
</evidence>
<feature type="transmembrane region" description="Helical" evidence="10">
    <location>
        <begin position="1075"/>
        <end position="1108"/>
    </location>
</feature>
<protein>
    <recommendedName>
        <fullName evidence="11">ABC transporter domain-containing protein</fullName>
    </recommendedName>
</protein>
<feature type="transmembrane region" description="Helical" evidence="10">
    <location>
        <begin position="344"/>
        <end position="365"/>
    </location>
</feature>
<dbReference type="InterPro" id="IPR013525">
    <property type="entry name" value="ABC2_TM"/>
</dbReference>
<feature type="region of interest" description="Disordered" evidence="9">
    <location>
        <begin position="958"/>
        <end position="977"/>
    </location>
</feature>
<evidence type="ECO:0000256" key="2">
    <source>
        <dbReference type="ARBA" id="ARBA00006012"/>
    </source>
</evidence>
<feature type="transmembrane region" description="Helical" evidence="10">
    <location>
        <begin position="514"/>
        <end position="532"/>
    </location>
</feature>
<comment type="caution">
    <text evidence="12">The sequence shown here is derived from an EMBL/GenBank/DDBJ whole genome shotgun (WGS) entry which is preliminary data.</text>
</comment>
<comment type="subcellular location">
    <subcellularLocation>
        <location evidence="1">Membrane</location>
        <topology evidence="1">Multi-pass membrane protein</topology>
    </subcellularLocation>
</comment>
<dbReference type="GeneID" id="92088007"/>
<dbReference type="InterPro" id="IPR003593">
    <property type="entry name" value="AAA+_ATPase"/>
</dbReference>
<dbReference type="InterPro" id="IPR027417">
    <property type="entry name" value="P-loop_NTPase"/>
</dbReference>
<keyword evidence="4 10" id="KW-0812">Transmembrane</keyword>
<dbReference type="InterPro" id="IPR017871">
    <property type="entry name" value="ABC_transporter-like_CS"/>
</dbReference>
<evidence type="ECO:0000256" key="9">
    <source>
        <dbReference type="SAM" id="MobiDB-lite"/>
    </source>
</evidence>
<feature type="transmembrane region" description="Helical" evidence="10">
    <location>
        <begin position="457"/>
        <end position="477"/>
    </location>
</feature>
<dbReference type="Pfam" id="PF00005">
    <property type="entry name" value="ABC_tran"/>
    <property type="match status" value="2"/>
</dbReference>
<feature type="transmembrane region" description="Helical" evidence="10">
    <location>
        <begin position="484"/>
        <end position="508"/>
    </location>
</feature>
<feature type="transmembrane region" description="Helical" evidence="10">
    <location>
        <begin position="1180"/>
        <end position="1200"/>
    </location>
</feature>
<evidence type="ECO:0000256" key="8">
    <source>
        <dbReference type="ARBA" id="ARBA00023136"/>
    </source>
</evidence>
<dbReference type="PROSITE" id="PS50893">
    <property type="entry name" value="ABC_TRANSPORTER_2"/>
    <property type="match status" value="1"/>
</dbReference>
<dbReference type="Proteomes" id="UP001480595">
    <property type="component" value="Unassembled WGS sequence"/>
</dbReference>
<dbReference type="SUPFAM" id="SSF52540">
    <property type="entry name" value="P-loop containing nucleoside triphosphate hydrolases"/>
    <property type="match status" value="2"/>
</dbReference>
<dbReference type="SMART" id="SM00382">
    <property type="entry name" value="AAA"/>
    <property type="match status" value="1"/>
</dbReference>
<feature type="domain" description="ABC transporter" evidence="11">
    <location>
        <begin position="665"/>
        <end position="907"/>
    </location>
</feature>
<dbReference type="EMBL" id="JAQQWL010000004">
    <property type="protein sequence ID" value="KAK8076263.1"/>
    <property type="molecule type" value="Genomic_DNA"/>
</dbReference>
<dbReference type="InterPro" id="IPR010929">
    <property type="entry name" value="PDR_CDR_ABC"/>
</dbReference>
<feature type="transmembrane region" description="Helical" evidence="10">
    <location>
        <begin position="1120"/>
        <end position="1141"/>
    </location>
</feature>
<evidence type="ECO:0000256" key="4">
    <source>
        <dbReference type="ARBA" id="ARBA00022692"/>
    </source>
</evidence>
<evidence type="ECO:0000256" key="1">
    <source>
        <dbReference type="ARBA" id="ARBA00004141"/>
    </source>
</evidence>
<dbReference type="InterPro" id="IPR043926">
    <property type="entry name" value="ABCG_dom"/>
</dbReference>
<evidence type="ECO:0000259" key="11">
    <source>
        <dbReference type="PROSITE" id="PS50893"/>
    </source>
</evidence>
<dbReference type="RefSeq" id="XP_066719222.1">
    <property type="nucleotide sequence ID" value="XM_066854944.1"/>
</dbReference>
<organism evidence="12 13">
    <name type="scientific">Apiospora phragmitis</name>
    <dbReference type="NCBI Taxonomy" id="2905665"/>
    <lineage>
        <taxon>Eukaryota</taxon>
        <taxon>Fungi</taxon>
        <taxon>Dikarya</taxon>
        <taxon>Ascomycota</taxon>
        <taxon>Pezizomycotina</taxon>
        <taxon>Sordariomycetes</taxon>
        <taxon>Xylariomycetidae</taxon>
        <taxon>Amphisphaeriales</taxon>
        <taxon>Apiosporaceae</taxon>
        <taxon>Apiospora</taxon>
    </lineage>
</organism>
<evidence type="ECO:0000256" key="6">
    <source>
        <dbReference type="ARBA" id="ARBA00022840"/>
    </source>
</evidence>
<dbReference type="InterPro" id="IPR003439">
    <property type="entry name" value="ABC_transporter-like_ATP-bd"/>
</dbReference>
<dbReference type="Pfam" id="PF01061">
    <property type="entry name" value="ABC2_membrane"/>
    <property type="match status" value="2"/>
</dbReference>
<name>A0ABR1W2A1_9PEZI</name>
<keyword evidence="13" id="KW-1185">Reference proteome</keyword>
<keyword evidence="6" id="KW-0067">ATP-binding</keyword>
<keyword evidence="7 10" id="KW-1133">Transmembrane helix</keyword>
<keyword evidence="8 10" id="KW-0472">Membrane</keyword>
<evidence type="ECO:0000256" key="10">
    <source>
        <dbReference type="SAM" id="Phobius"/>
    </source>
</evidence>
<accession>A0ABR1W2A1</accession>
<feature type="region of interest" description="Disordered" evidence="9">
    <location>
        <begin position="634"/>
        <end position="653"/>
    </location>
</feature>
<feature type="transmembrane region" description="Helical" evidence="10">
    <location>
        <begin position="1273"/>
        <end position="1291"/>
    </location>
</feature>
<keyword evidence="5" id="KW-0547">Nucleotide-binding</keyword>
<feature type="compositionally biased region" description="Basic and acidic residues" evidence="9">
    <location>
        <begin position="634"/>
        <end position="645"/>
    </location>
</feature>
<feature type="transmembrane region" description="Helical" evidence="10">
    <location>
        <begin position="592"/>
        <end position="614"/>
    </location>
</feature>
<proteinExistence type="inferred from homology"/>
<feature type="transmembrane region" description="Helical" evidence="10">
    <location>
        <begin position="1147"/>
        <end position="1168"/>
    </location>
</feature>
<evidence type="ECO:0000313" key="13">
    <source>
        <dbReference type="Proteomes" id="UP001480595"/>
    </source>
</evidence>
<dbReference type="Pfam" id="PF19055">
    <property type="entry name" value="ABC2_membrane_7"/>
    <property type="match status" value="1"/>
</dbReference>
<dbReference type="PANTHER" id="PTHR19241">
    <property type="entry name" value="ATP-BINDING CASSETTE TRANSPORTER"/>
    <property type="match status" value="1"/>
</dbReference>
<gene>
    <name evidence="12" type="ORF">PG994_003535</name>
</gene>
<sequence>MATNQVSDSDTSVSKVDHAGTGVTRKQITVTFEDVGIEVFGLGQDYGSNCLSVLGDLVPTFGKSNRPRRHILQGVSGQVCPGEMLPGSRPDHLKEPKEYITQTSDATLRSLAIGHTKDTIVGDEFVRGVSGGERKRVSLAEVMSTQAPLQCWDNSTRGLDASNALDFARLLRKTADEQRKTIIATLYQAGNGIYDCFDKVLVLAGEGREIYYGPRAEARAYFEEMGFKCPPGANVADFLTSVAVLTERTARPGFEDNLPNTAEEFEARFKSSETYRRMKAGVTARSTDSSLVAEIEDLKLAGQLEKIRTVGFLSREKSPYTASFSKQVWVCSKRQFQILWGDRFTNGLQLASSIIMALVTGSLMYNLPGDSSSIFRRPGALFYPILLWGLNKMSETVASFMGRPIFTRHKRLGFNRPAAYAFACALTDIPFIVVMFSLFDVVYYFMVGYQHDAGRFFTQWLIYILITLCFASLYRLIGAWCRHFGLAAQISGFVTMVMMVYAGYLISIPNMHPWFRWIAYINPASYAFNAVMASEMGNRQMTCVEPQFVPFGPTYDSNQYRSCTTVGSAPGDDHINGAEYLNLQYDIHSWEIWRNVGILIAFWVFFVAIAAIGFEVNLVSGAGSKVLYERRSQQKELAESQDPEKTQTQGLPEQGDYAIAGSTVFTFKDISYFVHHEGKEKQLLQNVSGYVKPGQLVALMGSSGAGKTTLMDVLAQRKDSGRIDGSIMVNGKPQGISFQRTTGYCEQNDVHEPTATVFESLVFSARLRQDYSVPDADKIAYVNQIMELLELTPLKHALVGIPGSGLSIEQRKRLTLATELVAKPSLLFLDEPTSGLDGQSAYEICRFMRKLAASGQTIICTIHQPSAALFEAFDVLLLLAKGGRTTYFGPTGQDSSIVLDYFSRNSAAALPDVNPAEHIVDVVQGRFGTEIDWPEVWNASKERTEALAELERLDDGQTLEKSGITSETTPEPTEAESKDYATPVMYQIKLVTLRQSIALWRNPDYIWNKISFHVTNALFGGFTFWMIGNGSFELQLRLMAVFNFVFVAPGCINQMQPLFIKNRELFETREKKSKAYHWLAFISAQLMSEIPVLIVCATVYFVCWYFTAGFPVAASKSGQVYLEMILYEFLYTSIGQAIAAYSPSEVFAALANPMVIGAALINFCGVVVPYSQIQAFWRYWLYWIDPFTYLIGGLLTPVVWDVNVQCKPDELTRIPVPPNATCGTYLADFLASSGGYVVDRDATDTCEYCAYTSGADYLRNMNINESYYGWRDVGITALFCISSYGLVFLMMKLRSKATKKAG</sequence>